<evidence type="ECO:0000256" key="3">
    <source>
        <dbReference type="ARBA" id="ARBA00022679"/>
    </source>
</evidence>
<dbReference type="SUPFAM" id="SSF53335">
    <property type="entry name" value="S-adenosyl-L-methionine-dependent methyltransferases"/>
    <property type="match status" value="1"/>
</dbReference>
<dbReference type="InterPro" id="IPR050953">
    <property type="entry name" value="N4_N6_ade-DNA_methylase"/>
</dbReference>
<dbReference type="Proteomes" id="UP000641646">
    <property type="component" value="Unassembled WGS sequence"/>
</dbReference>
<dbReference type="Gene3D" id="3.40.50.150">
    <property type="entry name" value="Vaccinia Virus protein VP39"/>
    <property type="match status" value="1"/>
</dbReference>
<evidence type="ECO:0000259" key="5">
    <source>
        <dbReference type="Pfam" id="PF02384"/>
    </source>
</evidence>
<dbReference type="GO" id="GO:0009007">
    <property type="term" value="F:site-specific DNA-methyltransferase (adenine-specific) activity"/>
    <property type="evidence" value="ECO:0007669"/>
    <property type="project" value="UniProtKB-EC"/>
</dbReference>
<dbReference type="InterPro" id="IPR003356">
    <property type="entry name" value="DNA_methylase_A-5"/>
</dbReference>
<sequence>MNPLETYLRNLRDIRSSGAAVKETSYYGALESLFNEIGKTLKPKVRCIISLKNQGGGLPDGGLFTANQFQRSSDAEPLDPQNPERGVIEVKGTQDDVWEISKTEQVSKYWQKYRQVLVTNYRDFLLIGQDENGKAIELESYRLASSETDFWAKVANPSQFAQQEGDRFLEYLKRVMLSAAPIAAPEDVAWFLASYARDAKFRIENTDIPALANVRTALEEALGVKFEGEKGDRFFRSTLVQTLFYSIFSAWVLWHKENPNRQDKFDWRTAAYYLHVPMIQALFYQISDPRKLKALGLVEVLEWTGTSLNRVSVEEFFAKFEEGQAVQYFYEPFLQAFDPELRKELGVWYTPPEVVKYMVSRVDTVLKEELGIEDGLADPNVYILDPCCGTGAYLVEVLKQIAETLKDKGEDALGSYEVKEAAIKRVFGFEILTAPFVVAHLQLGLILQNLGVPLVDEKERVGVYLTNALTGWEPPDEDGKKQIKQLEFNFPELKQERDAADEVKREKPILVILGNPPYNAFAGVSPKEEQGLVETYKEGLISEWGIKKFNLDDLYIRFLRLAEQRIAEKTNKGVVCYISNFSYLGDPSFVVMRQRFLSEFDKLWFDCMNGDSRETGKLTPEGKPDPSVFSTEYNREGIRVGTAIALLVRQEKRTDKPLVRFRHFWGVNKRIDLLDSLNSQDFDAEYELAKPDRNSRYSFRPSNVGSHYLEWPKLVDLCGSEPFNGPVERRGNSLIVFASEKADLEILSVYLDVDKSDNEIREIAPRWMKSSGEFKAEATRAKLKGKISYDSSKIVPYPFKPFDLRLAYLDADIQPLFSRPSPDLLAMQKIPQNCFVITRDTADRNFEGSPFYFSRLVCDYDCISGHARHFPILLRPKQTKTSRKVTKQNTLFDVDAILNTTPTANISTNTRTYLSQLGITNPDANADTAGLIWMHALAIGYSPTYLTENADGIRDNWPRIPLPNYKGLLLESAELGKKIAALLDTENPVIGVTSGKIRLELKAIAIISRTGGGQLNPDTGDLAITAGWGYSGQNNVTMPGKGKIITRPYTPEEIAGIEEGAKAQGLSSEIVLNLLGKNTCDIYLNELAFWKNIPINVWEYTIGGYQVIKKWLSYREEKLLGRSLTKDEVREVMNMARRIAAILLLQSSLDENYQNIKQASYKWK</sequence>
<reference evidence="7" key="1">
    <citation type="journal article" date="2015" name="ISME J.">
        <title>Draft Genome Sequence of Streptomyces incarnatus NRRL8089, which Produces the Nucleoside Antibiotic Sinefungin.</title>
        <authorList>
            <person name="Oshima K."/>
            <person name="Hattori M."/>
            <person name="Shimizu H."/>
            <person name="Fukuda K."/>
            <person name="Nemoto M."/>
            <person name="Inagaki K."/>
            <person name="Tamura T."/>
        </authorList>
    </citation>
    <scope>NUCLEOTIDE SEQUENCE</scope>
    <source>
        <strain evidence="7">FACHB-1375</strain>
    </source>
</reference>
<dbReference type="Pfam" id="PF02384">
    <property type="entry name" value="N6_Mtase"/>
    <property type="match status" value="1"/>
</dbReference>
<evidence type="ECO:0000256" key="4">
    <source>
        <dbReference type="ARBA" id="ARBA00047942"/>
    </source>
</evidence>
<keyword evidence="3" id="KW-0808">Transferase</keyword>
<keyword evidence="2 7" id="KW-0489">Methyltransferase</keyword>
<dbReference type="InterPro" id="IPR041635">
    <property type="entry name" value="Type_ISP_LLaBIII_C"/>
</dbReference>
<evidence type="ECO:0000313" key="7">
    <source>
        <dbReference type="EMBL" id="MBD2182621.1"/>
    </source>
</evidence>
<dbReference type="Pfam" id="PF18135">
    <property type="entry name" value="Type_ISP_C"/>
    <property type="match status" value="1"/>
</dbReference>
<comment type="caution">
    <text evidence="7">The sequence shown here is derived from an EMBL/GenBank/DDBJ whole genome shotgun (WGS) entry which is preliminary data.</text>
</comment>
<feature type="domain" description="DNA methylase adenine-specific" evidence="5">
    <location>
        <begin position="329"/>
        <end position="442"/>
    </location>
</feature>
<dbReference type="EC" id="2.1.1.72" evidence="1"/>
<protein>
    <recommendedName>
        <fullName evidence="1">site-specific DNA-methyltransferase (adenine-specific)</fullName>
        <ecNumber evidence="1">2.1.1.72</ecNumber>
    </recommendedName>
</protein>
<dbReference type="PANTHER" id="PTHR33841">
    <property type="entry name" value="DNA METHYLTRANSFERASE YEEA-RELATED"/>
    <property type="match status" value="1"/>
</dbReference>
<feature type="domain" description="Type ISP restriction-modification enzyme LLaBIII C-terminal specificity" evidence="6">
    <location>
        <begin position="767"/>
        <end position="1132"/>
    </location>
</feature>
<keyword evidence="8" id="KW-1185">Reference proteome</keyword>
<evidence type="ECO:0000256" key="1">
    <source>
        <dbReference type="ARBA" id="ARBA00011900"/>
    </source>
</evidence>
<evidence type="ECO:0000313" key="8">
    <source>
        <dbReference type="Proteomes" id="UP000641646"/>
    </source>
</evidence>
<dbReference type="GO" id="GO:0032259">
    <property type="term" value="P:methylation"/>
    <property type="evidence" value="ECO:0007669"/>
    <property type="project" value="UniProtKB-KW"/>
</dbReference>
<dbReference type="AlphaFoldDB" id="A0A926VER9"/>
<dbReference type="GO" id="GO:0008170">
    <property type="term" value="F:N-methyltransferase activity"/>
    <property type="evidence" value="ECO:0007669"/>
    <property type="project" value="InterPro"/>
</dbReference>
<name>A0A926VER9_9CYAN</name>
<dbReference type="PANTHER" id="PTHR33841:SF1">
    <property type="entry name" value="DNA METHYLTRANSFERASE A"/>
    <property type="match status" value="1"/>
</dbReference>
<evidence type="ECO:0000256" key="2">
    <source>
        <dbReference type="ARBA" id="ARBA00022603"/>
    </source>
</evidence>
<dbReference type="EMBL" id="JACJPW010000039">
    <property type="protein sequence ID" value="MBD2182621.1"/>
    <property type="molecule type" value="Genomic_DNA"/>
</dbReference>
<evidence type="ECO:0000259" key="6">
    <source>
        <dbReference type="Pfam" id="PF18135"/>
    </source>
</evidence>
<reference evidence="7" key="2">
    <citation type="submission" date="2020-08" db="EMBL/GenBank/DDBJ databases">
        <authorList>
            <person name="Chen M."/>
            <person name="Teng W."/>
            <person name="Zhao L."/>
            <person name="Hu C."/>
            <person name="Zhou Y."/>
            <person name="Han B."/>
            <person name="Song L."/>
            <person name="Shu W."/>
        </authorList>
    </citation>
    <scope>NUCLEOTIDE SEQUENCE</scope>
    <source>
        <strain evidence="7">FACHB-1375</strain>
    </source>
</reference>
<proteinExistence type="predicted"/>
<dbReference type="GO" id="GO:0003677">
    <property type="term" value="F:DNA binding"/>
    <property type="evidence" value="ECO:0007669"/>
    <property type="project" value="InterPro"/>
</dbReference>
<comment type="catalytic activity">
    <reaction evidence="4">
        <text>a 2'-deoxyadenosine in DNA + S-adenosyl-L-methionine = an N(6)-methyl-2'-deoxyadenosine in DNA + S-adenosyl-L-homocysteine + H(+)</text>
        <dbReference type="Rhea" id="RHEA:15197"/>
        <dbReference type="Rhea" id="RHEA-COMP:12418"/>
        <dbReference type="Rhea" id="RHEA-COMP:12419"/>
        <dbReference type="ChEBI" id="CHEBI:15378"/>
        <dbReference type="ChEBI" id="CHEBI:57856"/>
        <dbReference type="ChEBI" id="CHEBI:59789"/>
        <dbReference type="ChEBI" id="CHEBI:90615"/>
        <dbReference type="ChEBI" id="CHEBI:90616"/>
        <dbReference type="EC" id="2.1.1.72"/>
    </reaction>
</comment>
<dbReference type="PRINTS" id="PR00507">
    <property type="entry name" value="N12N6MTFRASE"/>
</dbReference>
<dbReference type="InterPro" id="IPR029063">
    <property type="entry name" value="SAM-dependent_MTases_sf"/>
</dbReference>
<dbReference type="RefSeq" id="WP_190465517.1">
    <property type="nucleotide sequence ID" value="NZ_JACJPW010000039.1"/>
</dbReference>
<gene>
    <name evidence="7" type="ORF">H6G03_16200</name>
</gene>
<organism evidence="7 8">
    <name type="scientific">Aerosakkonema funiforme FACHB-1375</name>
    <dbReference type="NCBI Taxonomy" id="2949571"/>
    <lineage>
        <taxon>Bacteria</taxon>
        <taxon>Bacillati</taxon>
        <taxon>Cyanobacteriota</taxon>
        <taxon>Cyanophyceae</taxon>
        <taxon>Oscillatoriophycideae</taxon>
        <taxon>Aerosakkonematales</taxon>
        <taxon>Aerosakkonemataceae</taxon>
        <taxon>Aerosakkonema</taxon>
    </lineage>
</organism>
<accession>A0A926VER9</accession>